<reference evidence="3 4" key="1">
    <citation type="journal article" date="2018" name="New Phytol.">
        <title>Phylogenomics of Endogonaceae and evolution of mycorrhizas within Mucoromycota.</title>
        <authorList>
            <person name="Chang Y."/>
            <person name="Desiro A."/>
            <person name="Na H."/>
            <person name="Sandor L."/>
            <person name="Lipzen A."/>
            <person name="Clum A."/>
            <person name="Barry K."/>
            <person name="Grigoriev I.V."/>
            <person name="Martin F.M."/>
            <person name="Stajich J.E."/>
            <person name="Smith M.E."/>
            <person name="Bonito G."/>
            <person name="Spatafora J.W."/>
        </authorList>
    </citation>
    <scope>NUCLEOTIDE SEQUENCE [LARGE SCALE GENOMIC DNA]</scope>
    <source>
        <strain evidence="3 4">GMNB39</strain>
    </source>
</reference>
<evidence type="ECO:0000256" key="1">
    <source>
        <dbReference type="SAM" id="MobiDB-lite"/>
    </source>
</evidence>
<dbReference type="SUPFAM" id="SSF51445">
    <property type="entry name" value="(Trans)glycosidases"/>
    <property type="match status" value="1"/>
</dbReference>
<dbReference type="SMART" id="SM00636">
    <property type="entry name" value="Glyco_18"/>
    <property type="match status" value="1"/>
</dbReference>
<comment type="caution">
    <text evidence="3">The sequence shown here is derived from an EMBL/GenBank/DDBJ whole genome shotgun (WGS) entry which is preliminary data.</text>
</comment>
<dbReference type="PROSITE" id="PS51910">
    <property type="entry name" value="GH18_2"/>
    <property type="match status" value="1"/>
</dbReference>
<dbReference type="InterPro" id="IPR029070">
    <property type="entry name" value="Chitinase_insertion_sf"/>
</dbReference>
<dbReference type="OrthoDB" id="76388at2759"/>
<dbReference type="EMBL" id="RBNI01009252">
    <property type="protein sequence ID" value="RUP44265.1"/>
    <property type="molecule type" value="Genomic_DNA"/>
</dbReference>
<feature type="compositionally biased region" description="Basic residues" evidence="1">
    <location>
        <begin position="462"/>
        <end position="471"/>
    </location>
</feature>
<feature type="domain" description="GH18" evidence="2">
    <location>
        <begin position="47"/>
        <end position="429"/>
    </location>
</feature>
<evidence type="ECO:0000313" key="3">
    <source>
        <dbReference type="EMBL" id="RUP44265.1"/>
    </source>
</evidence>
<dbReference type="InterPro" id="IPR050314">
    <property type="entry name" value="Glycosyl_Hydrlase_18"/>
</dbReference>
<dbReference type="AlphaFoldDB" id="A0A433D0A4"/>
<evidence type="ECO:0000259" key="2">
    <source>
        <dbReference type="PROSITE" id="PS51910"/>
    </source>
</evidence>
<dbReference type="GO" id="GO:0004568">
    <property type="term" value="F:chitinase activity"/>
    <property type="evidence" value="ECO:0007669"/>
    <property type="project" value="TreeGrafter"/>
</dbReference>
<keyword evidence="4" id="KW-1185">Reference proteome</keyword>
<dbReference type="GO" id="GO:0005576">
    <property type="term" value="C:extracellular region"/>
    <property type="evidence" value="ECO:0007669"/>
    <property type="project" value="TreeGrafter"/>
</dbReference>
<dbReference type="Pfam" id="PF00704">
    <property type="entry name" value="Glyco_hydro_18"/>
    <property type="match status" value="1"/>
</dbReference>
<gene>
    <name evidence="3" type="ORF">BC936DRAFT_149700</name>
</gene>
<keyword evidence="3" id="KW-0378">Hydrolase</keyword>
<organism evidence="3 4">
    <name type="scientific">Jimgerdemannia flammicorona</name>
    <dbReference type="NCBI Taxonomy" id="994334"/>
    <lineage>
        <taxon>Eukaryota</taxon>
        <taxon>Fungi</taxon>
        <taxon>Fungi incertae sedis</taxon>
        <taxon>Mucoromycota</taxon>
        <taxon>Mucoromycotina</taxon>
        <taxon>Endogonomycetes</taxon>
        <taxon>Endogonales</taxon>
        <taxon>Endogonaceae</taxon>
        <taxon>Jimgerdemannia</taxon>
    </lineage>
</organism>
<protein>
    <submittedName>
        <fullName evidence="3">Glycosyl hydrolases family 18-domain-containing protein</fullName>
    </submittedName>
</protein>
<proteinExistence type="predicted"/>
<feature type="compositionally biased region" description="Low complexity" evidence="1">
    <location>
        <begin position="445"/>
        <end position="461"/>
    </location>
</feature>
<dbReference type="Gene3D" id="3.20.20.80">
    <property type="entry name" value="Glycosidases"/>
    <property type="match status" value="1"/>
</dbReference>
<evidence type="ECO:0000313" key="4">
    <source>
        <dbReference type="Proteomes" id="UP000268093"/>
    </source>
</evidence>
<dbReference type="GO" id="GO:0005975">
    <property type="term" value="P:carbohydrate metabolic process"/>
    <property type="evidence" value="ECO:0007669"/>
    <property type="project" value="InterPro"/>
</dbReference>
<name>A0A433D0A4_9FUNG</name>
<dbReference type="SUPFAM" id="SSF54556">
    <property type="entry name" value="Chitinase insertion domain"/>
    <property type="match status" value="1"/>
</dbReference>
<dbReference type="InterPro" id="IPR017853">
    <property type="entry name" value="GH"/>
</dbReference>
<dbReference type="InterPro" id="IPR011583">
    <property type="entry name" value="Chitinase_II/V-like_cat"/>
</dbReference>
<dbReference type="PANTHER" id="PTHR11177">
    <property type="entry name" value="CHITINASE"/>
    <property type="match status" value="1"/>
</dbReference>
<dbReference type="InterPro" id="IPR001223">
    <property type="entry name" value="Glyco_hydro18_cat"/>
</dbReference>
<accession>A0A433D0A4</accession>
<dbReference type="PANTHER" id="PTHR11177:SF392">
    <property type="entry name" value="HAP41P"/>
    <property type="match status" value="1"/>
</dbReference>
<feature type="compositionally biased region" description="Polar residues" evidence="1">
    <location>
        <begin position="474"/>
        <end position="488"/>
    </location>
</feature>
<dbReference type="Gene3D" id="3.10.50.10">
    <property type="match status" value="1"/>
</dbReference>
<dbReference type="GO" id="GO:0006032">
    <property type="term" value="P:chitin catabolic process"/>
    <property type="evidence" value="ECO:0007669"/>
    <property type="project" value="TreeGrafter"/>
</dbReference>
<dbReference type="Proteomes" id="UP000268093">
    <property type="component" value="Unassembled WGS sequence"/>
</dbReference>
<feature type="compositionally biased region" description="Polar residues" evidence="1">
    <location>
        <begin position="495"/>
        <end position="506"/>
    </location>
</feature>
<dbReference type="GO" id="GO:0008061">
    <property type="term" value="F:chitin binding"/>
    <property type="evidence" value="ECO:0007669"/>
    <property type="project" value="InterPro"/>
</dbReference>
<feature type="region of interest" description="Disordered" evidence="1">
    <location>
        <begin position="428"/>
        <end position="506"/>
    </location>
</feature>
<sequence>MACRHVISFPASKLRDIKINSPNNRSMKSLFAIALLGAVFTEASAKAVLVGYLPNWLYASYPVANIDYSKYTHINYAFAIANDASGTPKWADDYQVSVQLPEVVKGAHAKGSKVLISIGGWSGCIAFSTIVASASARKTFIDWNIKQITTYNTDGVDIDWEYPGRQGAGCNAFDVKNDTPNLLILLKELRAALDTNFKGAKKEITMANRAVPFETPSGPSKDVSAFVPYVDRFQLMLYDINGAWNSTTGPNAPFKNQNGWGAPFSYTDGIQAWRAAGVPAGKIVAGLAYYGHSIKATVDMTKTGFQYQACATSNPLGDSDDASWQDPYCSKDPGGTSGIWKWKNLRSQGVLTSPTTAGAGWTRYFDSVSQTPWLFNPSTKIFISYDDPVSLKTKINYALCQKLGGVMVWDIHQDNGELLTAVNNIQGSAPSSCASPGPGPKPKTSKITGKIATNTATATKTKAGKGSKKPKTITAMTSEGPTPSASQSEDPKPTSPGSDCSSSNAGQSVCTNPGKDVAYKQCLNGSWIQRQCSPGTVCNAAGSNDIQCGLA</sequence>